<gene>
    <name evidence="1" type="ORF">BXT84_07125</name>
</gene>
<dbReference type="Proteomes" id="UP000325292">
    <property type="component" value="Chromosome"/>
</dbReference>
<dbReference type="PANTHER" id="PTHR33677">
    <property type="entry name" value="TRANSCRIPTIONAL REPRESSOR FRMR-RELATED"/>
    <property type="match status" value="1"/>
</dbReference>
<dbReference type="EMBL" id="CP019454">
    <property type="protein sequence ID" value="AUW93743.1"/>
    <property type="molecule type" value="Genomic_DNA"/>
</dbReference>
<keyword evidence="2" id="KW-1185">Reference proteome</keyword>
<evidence type="ECO:0000313" key="2">
    <source>
        <dbReference type="Proteomes" id="UP000325292"/>
    </source>
</evidence>
<accession>A0ABM6RQS5</accession>
<dbReference type="RefSeq" id="WP_103374572.1">
    <property type="nucleotide sequence ID" value="NZ_CP133983.1"/>
</dbReference>
<dbReference type="Gene3D" id="1.20.58.1000">
    <property type="entry name" value="Metal-sensitive repressor, helix protomer"/>
    <property type="match status" value="1"/>
</dbReference>
<dbReference type="Pfam" id="PF02583">
    <property type="entry name" value="Trns_repr_metal"/>
    <property type="match status" value="1"/>
</dbReference>
<evidence type="ECO:0000313" key="1">
    <source>
        <dbReference type="EMBL" id="AUW93743.1"/>
    </source>
</evidence>
<dbReference type="InterPro" id="IPR038390">
    <property type="entry name" value="Metal_Tscrpt_repr_sf"/>
</dbReference>
<proteinExistence type="predicted"/>
<name>A0ABM6RQS5_9FIRM</name>
<dbReference type="CDD" id="cd10148">
    <property type="entry name" value="CsoR-like_DUF156"/>
    <property type="match status" value="1"/>
</dbReference>
<dbReference type="InterPro" id="IPR003735">
    <property type="entry name" value="Metal_Tscrpt_repr"/>
</dbReference>
<evidence type="ECO:0008006" key="3">
    <source>
        <dbReference type="Google" id="ProtNLM"/>
    </source>
</evidence>
<organism evidence="1 2">
    <name type="scientific">Sulfobacillus thermotolerans</name>
    <dbReference type="NCBI Taxonomy" id="338644"/>
    <lineage>
        <taxon>Bacteria</taxon>
        <taxon>Bacillati</taxon>
        <taxon>Bacillota</taxon>
        <taxon>Clostridia</taxon>
        <taxon>Eubacteriales</taxon>
        <taxon>Clostridiales Family XVII. Incertae Sedis</taxon>
        <taxon>Sulfobacillus</taxon>
    </lineage>
</organism>
<sequence length="98" mass="11140">MRREDLPTYLYLEQKDNLMSRLKRVEGQVKGVMRMIEEGRYCPDILQQIAAMSGAMDEVSLILLQSHITGCVADAIQSQNGAESIQELMTVIRKVVKR</sequence>
<reference evidence="1 2" key="1">
    <citation type="journal article" date="2019" name="Sci. Rep.">
        <title>Sulfobacillus thermotolerans: new insights into resistance and metabolic capacities of acidophilic chemolithotrophs.</title>
        <authorList>
            <person name="Panyushkina A.E."/>
            <person name="Babenko V.V."/>
            <person name="Nikitina A.S."/>
            <person name="Selezneva O.V."/>
            <person name="Tsaplina I.A."/>
            <person name="Letarova M.A."/>
            <person name="Kostryukova E.S."/>
            <person name="Letarov A.V."/>
        </authorList>
    </citation>
    <scope>NUCLEOTIDE SEQUENCE [LARGE SCALE GENOMIC DNA]</scope>
    <source>
        <strain evidence="1 2">Kr1</strain>
    </source>
</reference>
<protein>
    <recommendedName>
        <fullName evidence="3">Transcriptional regulator</fullName>
    </recommendedName>
</protein>